<dbReference type="InterPro" id="IPR011990">
    <property type="entry name" value="TPR-like_helical_dom_sf"/>
</dbReference>
<proteinExistence type="predicted"/>
<dbReference type="AlphaFoldDB" id="A0A9W7L6R8"/>
<dbReference type="PANTHER" id="PTHR44917">
    <property type="entry name" value="PROTEIN HIGH CHLOROPHYLL FLUORESCENT 107"/>
    <property type="match status" value="1"/>
</dbReference>
<dbReference type="PANTHER" id="PTHR44917:SF1">
    <property type="entry name" value="PROTEIN HIGH CHLOROPHYLL FLUORESCENT 107"/>
    <property type="match status" value="1"/>
</dbReference>
<feature type="repeat" description="TPR" evidence="1">
    <location>
        <begin position="180"/>
        <end position="213"/>
    </location>
</feature>
<dbReference type="GO" id="GO:0006397">
    <property type="term" value="P:mRNA processing"/>
    <property type="evidence" value="ECO:0007669"/>
    <property type="project" value="InterPro"/>
</dbReference>
<accession>A0A9W7L6R8</accession>
<protein>
    <submittedName>
        <fullName evidence="2">Uncharacterized protein</fullName>
    </submittedName>
</protein>
<sequence length="568" mass="64621">MGKLGTRRRGPDKVDLLSEGKRENEIERILRKERFGDIELRNMYKESTNLDKRGYTRESLSLLIQIHSQRPLDTRVICRMSRTMRTLGDIAGAERVLREGIKELGKAGLGERDDCSYVKHALATTLASRGEVTEARELWSNATGSPNSYHAWGRMEWREGNLSKAVEILMEGERKWKRNSRIKHALGGIYRELGEHDKAREYYKEALKITGRTGEPFLFTALGISYYETGDITKARDMFRRGTSVGGGGHSEGWMAWGRMEEIEGERMKAKEVYEEGWEVGRNYRNKSWRMFKSSYVSFLITSGSPSSARSIIRFCVSSDPHDWKMWLKWGKLEADDGNVDKAREIFKAATGGGNKGEGIAEVWRAWGETEMDVLNYVEARRVLMEGVKRVRNRNPRPTPSLAELVHRWGISEYYCGRKGRARSCWEAALKMLGCNKAGGQVKEIKGGKETAARVYQSMAKAELEEGKLELAGYYICRSIRIGGGGEGRFGIWADVVGKQGKDELEIELRGMEDCVINKGGEEGGEGGNEVRGKYVLKRGWEREPFFRNVDERFEIHVEEGEEKDEDE</sequence>
<organism evidence="2 3">
    <name type="scientific">Triparma columacea</name>
    <dbReference type="NCBI Taxonomy" id="722753"/>
    <lineage>
        <taxon>Eukaryota</taxon>
        <taxon>Sar</taxon>
        <taxon>Stramenopiles</taxon>
        <taxon>Ochrophyta</taxon>
        <taxon>Bolidophyceae</taxon>
        <taxon>Parmales</taxon>
        <taxon>Triparmaceae</taxon>
        <taxon>Triparma</taxon>
    </lineage>
</organism>
<evidence type="ECO:0000313" key="2">
    <source>
        <dbReference type="EMBL" id="GMI36761.1"/>
    </source>
</evidence>
<dbReference type="SMART" id="SM00028">
    <property type="entry name" value="TPR"/>
    <property type="match status" value="2"/>
</dbReference>
<keyword evidence="1" id="KW-0802">TPR repeat</keyword>
<evidence type="ECO:0000313" key="3">
    <source>
        <dbReference type="Proteomes" id="UP001165065"/>
    </source>
</evidence>
<dbReference type="PROSITE" id="PS50005">
    <property type="entry name" value="TPR"/>
    <property type="match status" value="1"/>
</dbReference>
<reference evidence="3" key="1">
    <citation type="journal article" date="2023" name="Commun. Biol.">
        <title>Genome analysis of Parmales, the sister group of diatoms, reveals the evolutionary specialization of diatoms from phago-mixotrophs to photoautotrophs.</title>
        <authorList>
            <person name="Ban H."/>
            <person name="Sato S."/>
            <person name="Yoshikawa S."/>
            <person name="Yamada K."/>
            <person name="Nakamura Y."/>
            <person name="Ichinomiya M."/>
            <person name="Sato N."/>
            <person name="Blanc-Mathieu R."/>
            <person name="Endo H."/>
            <person name="Kuwata A."/>
            <person name="Ogata H."/>
        </authorList>
    </citation>
    <scope>NUCLEOTIDE SEQUENCE [LARGE SCALE GENOMIC DNA]</scope>
</reference>
<keyword evidence="3" id="KW-1185">Reference proteome</keyword>
<evidence type="ECO:0000256" key="1">
    <source>
        <dbReference type="PROSITE-ProRule" id="PRU00339"/>
    </source>
</evidence>
<dbReference type="EMBL" id="BRYA01000068">
    <property type="protein sequence ID" value="GMI36761.1"/>
    <property type="molecule type" value="Genomic_DNA"/>
</dbReference>
<dbReference type="Proteomes" id="UP001165065">
    <property type="component" value="Unassembled WGS sequence"/>
</dbReference>
<name>A0A9W7L6R8_9STRA</name>
<dbReference type="Gene3D" id="1.25.40.10">
    <property type="entry name" value="Tetratricopeptide repeat domain"/>
    <property type="match status" value="2"/>
</dbReference>
<dbReference type="SUPFAM" id="SSF48452">
    <property type="entry name" value="TPR-like"/>
    <property type="match status" value="1"/>
</dbReference>
<dbReference type="InterPro" id="IPR019734">
    <property type="entry name" value="TPR_rpt"/>
</dbReference>
<dbReference type="Pfam" id="PF13424">
    <property type="entry name" value="TPR_12"/>
    <property type="match status" value="1"/>
</dbReference>
<dbReference type="InterPro" id="IPR044624">
    <property type="entry name" value="Mbb1-like"/>
</dbReference>
<gene>
    <name evidence="2" type="ORF">TrCOL_g6279</name>
</gene>
<dbReference type="GO" id="GO:0003729">
    <property type="term" value="F:mRNA binding"/>
    <property type="evidence" value="ECO:0007669"/>
    <property type="project" value="InterPro"/>
</dbReference>
<dbReference type="OrthoDB" id="541719at2759"/>
<comment type="caution">
    <text evidence="2">The sequence shown here is derived from an EMBL/GenBank/DDBJ whole genome shotgun (WGS) entry which is preliminary data.</text>
</comment>